<dbReference type="Proteomes" id="UP000002909">
    <property type="component" value="Segment"/>
</dbReference>
<organism evidence="2 3">
    <name type="scientific">Yersinia phage phiR1-RT</name>
    <dbReference type="NCBI Taxonomy" id="1206558"/>
    <lineage>
        <taxon>Viruses</taxon>
        <taxon>Duplodnaviria</taxon>
        <taxon>Heunggongvirae</taxon>
        <taxon>Uroviricota</taxon>
        <taxon>Caudoviricetes</taxon>
        <taxon>Pantevenvirales</taxon>
        <taxon>Straboviridae</taxon>
        <taxon>Tevenvirinae</taxon>
        <taxon>Tegunavirus</taxon>
        <taxon>Tegunavirus r1rt</taxon>
    </lineage>
</organism>
<sequence length="199" mass="22372">MKTIKNVFNFVRTKISTVVSKNTTVEDQYIDAANQLIDKIKSLRQRYVTSKSEITRLSDLANQKDNQAASKEREIRALLVDNKDANVVTHAKLGLLYRRTAEALRSKTAKLVEMQTQIAQTVVELDEQRQDIAIKLEFIRESKAANSMGLDTSESVIELAELTKIDIDTILMRVDTFNGSDPAMTTTSADVTDYINSLK</sequence>
<proteinExistence type="predicted"/>
<dbReference type="EMBL" id="HE956709">
    <property type="protein sequence ID" value="CCI88705.1"/>
    <property type="molecule type" value="Genomic_DNA"/>
</dbReference>
<evidence type="ECO:0000313" key="3">
    <source>
        <dbReference type="Proteomes" id="UP000002909"/>
    </source>
</evidence>
<protein>
    <submittedName>
        <fullName evidence="2">Phage protein</fullName>
    </submittedName>
</protein>
<reference evidence="2 3" key="1">
    <citation type="submission" date="2012-06" db="EMBL/GenBank/DDBJ databases">
        <title>Genomic characterization of five bacteriophages specific for Yersinia species.</title>
        <authorList>
            <person name="Skurnik M."/>
            <person name="Nawaz A."/>
            <person name="Happonen L."/>
            <person name="Butcher S."/>
            <person name="Mattinen L."/>
        </authorList>
    </citation>
    <scope>NUCLEOTIDE SEQUENCE [LARGE SCALE GENOMIC DNA]</scope>
</reference>
<evidence type="ECO:0000256" key="1">
    <source>
        <dbReference type="SAM" id="Coils"/>
    </source>
</evidence>
<gene>
    <name evidence="2" type="primary">g131</name>
    <name evidence="2" type="ORF">BN80_131</name>
</gene>
<name>I7KR66_BPPR1</name>
<keyword evidence="3" id="KW-1185">Reference proteome</keyword>
<feature type="coiled-coil region" evidence="1">
    <location>
        <begin position="26"/>
        <end position="53"/>
    </location>
</feature>
<dbReference type="RefSeq" id="YP_007235964.1">
    <property type="nucleotide sequence ID" value="NC_019909.1"/>
</dbReference>
<keyword evidence="1" id="KW-0175">Coiled coil</keyword>
<accession>I7KR66</accession>
<dbReference type="KEGG" id="vg:14295615"/>
<evidence type="ECO:0000313" key="2">
    <source>
        <dbReference type="EMBL" id="CCI88705.1"/>
    </source>
</evidence>
<dbReference type="OrthoDB" id="10694at10239"/>
<organismHost>
    <name type="scientific">Yersinia enterocolitica</name>
    <dbReference type="NCBI Taxonomy" id="630"/>
</organismHost>
<dbReference type="GeneID" id="14295615"/>